<dbReference type="RefSeq" id="WP_268074297.1">
    <property type="nucleotide sequence ID" value="NZ_CP109965.1"/>
</dbReference>
<proteinExistence type="predicted"/>
<feature type="transmembrane region" description="Helical" evidence="1">
    <location>
        <begin position="376"/>
        <end position="399"/>
    </location>
</feature>
<dbReference type="EMBL" id="CP109965">
    <property type="protein sequence ID" value="WAJ69998.1"/>
    <property type="molecule type" value="Genomic_DNA"/>
</dbReference>
<dbReference type="Pfam" id="PF04087">
    <property type="entry name" value="DUF389"/>
    <property type="match status" value="1"/>
</dbReference>
<feature type="transmembrane region" description="Helical" evidence="1">
    <location>
        <begin position="411"/>
        <end position="431"/>
    </location>
</feature>
<feature type="transmembrane region" description="Helical" evidence="1">
    <location>
        <begin position="475"/>
        <end position="495"/>
    </location>
</feature>
<dbReference type="PANTHER" id="PTHR20992">
    <property type="entry name" value="AT15442P-RELATED"/>
    <property type="match status" value="1"/>
</dbReference>
<gene>
    <name evidence="2" type="ORF">OLW01_12750</name>
</gene>
<feature type="transmembrane region" description="Helical" evidence="1">
    <location>
        <begin position="501"/>
        <end position="526"/>
    </location>
</feature>
<evidence type="ECO:0000256" key="1">
    <source>
        <dbReference type="SAM" id="Phobius"/>
    </source>
</evidence>
<organism evidence="2 3">
    <name type="scientific">Catenovulum adriaticum</name>
    <dbReference type="NCBI Taxonomy" id="2984846"/>
    <lineage>
        <taxon>Bacteria</taxon>
        <taxon>Pseudomonadati</taxon>
        <taxon>Pseudomonadota</taxon>
        <taxon>Gammaproteobacteria</taxon>
        <taxon>Alteromonadales</taxon>
        <taxon>Alteromonadaceae</taxon>
        <taxon>Catenovulum</taxon>
    </lineage>
</organism>
<keyword evidence="3" id="KW-1185">Reference proteome</keyword>
<feature type="transmembrane region" description="Helical" evidence="1">
    <location>
        <begin position="538"/>
        <end position="560"/>
    </location>
</feature>
<feature type="transmembrane region" description="Helical" evidence="1">
    <location>
        <begin position="348"/>
        <end position="370"/>
    </location>
</feature>
<protein>
    <submittedName>
        <fullName evidence="2">TIGR00341 family protein</fullName>
    </submittedName>
</protein>
<name>A0ABY7AL91_9ALTE</name>
<dbReference type="SUPFAM" id="SSF111331">
    <property type="entry name" value="NAD kinase/diacylglycerol kinase-like"/>
    <property type="match status" value="1"/>
</dbReference>
<reference evidence="2" key="1">
    <citation type="submission" date="2022-10" db="EMBL/GenBank/DDBJ databases">
        <title>Catenovulum adriacola sp. nov. isolated in the Harbour of Susak.</title>
        <authorList>
            <person name="Schoch T."/>
            <person name="Reich S.J."/>
            <person name="Stoeferle S."/>
            <person name="Flaiz M."/>
            <person name="Kazda M."/>
            <person name="Riedel C.U."/>
            <person name="Duerre P."/>
        </authorList>
    </citation>
    <scope>NUCLEOTIDE SEQUENCE</scope>
    <source>
        <strain evidence="2">TS8</strain>
    </source>
</reference>
<dbReference type="NCBIfam" id="TIGR00341">
    <property type="entry name" value="TIGR00341 family protein"/>
    <property type="match status" value="1"/>
</dbReference>
<evidence type="ECO:0000313" key="3">
    <source>
        <dbReference type="Proteomes" id="UP001163726"/>
    </source>
</evidence>
<dbReference type="Gene3D" id="2.60.200.40">
    <property type="match status" value="1"/>
</dbReference>
<keyword evidence="1" id="KW-0812">Transmembrane</keyword>
<evidence type="ECO:0000313" key="2">
    <source>
        <dbReference type="EMBL" id="WAJ69998.1"/>
    </source>
</evidence>
<dbReference type="Gene3D" id="3.40.50.10330">
    <property type="entry name" value="Probable inorganic polyphosphate/atp-NAD kinase, domain 1"/>
    <property type="match status" value="1"/>
</dbReference>
<dbReference type="InterPro" id="IPR016064">
    <property type="entry name" value="NAD/diacylglycerol_kinase_sf"/>
</dbReference>
<feature type="transmembrane region" description="Helical" evidence="1">
    <location>
        <begin position="443"/>
        <end position="463"/>
    </location>
</feature>
<dbReference type="Proteomes" id="UP001163726">
    <property type="component" value="Chromosome"/>
</dbReference>
<dbReference type="InterPro" id="IPR017438">
    <property type="entry name" value="ATP-NAD_kinase_N"/>
</dbReference>
<sequence>MPNSSILMDVEKVFFVSEQSAPAEILEQVTQATANCSLFDISVQDILSGSIQLSTQDYCILYLPDSFNFQVIPQLAKAGCIIALLPHPNAPQSAIGFGIASDMADAIEDCFNQEQYTVDMLRCNNELVLNSVELGDFVGLKPVRIKTPSLLASIKSFGRRWREVRHQIPFKLTLTTQKGKTITTAATAVSVVAHSSNTRFVQHLIGESNINDGMFHAVFLAPRSIRQLFLGLIKNTITTPTRLPDFIGHVRTGGMDLTTHKAIVYSIDGRELTGDKLHFETQEKSLQLVPGRYLTIDRAAAHGKEVFRTQHLPTADAVPELISKTLPWNIHAGTEEFKELYQSLRENAITSSAFLTLMALSTMLATLGLFANSAPVIIGAMILAPLMAPIVSLAMSTVRQDQSLMTQSGKTLINGLLLSLGCGSLLSLMIPLDTPTAEMSARISPNLLDLGVAIISGVAAAYANSRSEVAKSLAGVAIAVALVPPLATTGIAVAWMDLNMIWGSFLLFLTNLSGIVLAAAITFSWLGFSPFRRAQKGLLISVIITTLISIPLAFSFANMVNSNSWNSQLQSIQFDDAKLGNIEIIHQTPLLIRFDLIVSQYPDETKIALIKQQLEQKLNQAVTIELTVVIKH</sequence>
<accession>A0ABY7AL91</accession>
<dbReference type="PANTHER" id="PTHR20992:SF9">
    <property type="entry name" value="AT15442P-RELATED"/>
    <property type="match status" value="1"/>
</dbReference>
<dbReference type="InterPro" id="IPR005240">
    <property type="entry name" value="DUF389"/>
</dbReference>
<keyword evidence="1" id="KW-0472">Membrane</keyword>
<keyword evidence="1" id="KW-1133">Transmembrane helix</keyword>